<evidence type="ECO:0000256" key="3">
    <source>
        <dbReference type="ARBA" id="ARBA00006402"/>
    </source>
</evidence>
<evidence type="ECO:0000259" key="21">
    <source>
        <dbReference type="PROSITE" id="PS50110"/>
    </source>
</evidence>
<dbReference type="InterPro" id="IPR036890">
    <property type="entry name" value="HATPase_C_sf"/>
</dbReference>
<evidence type="ECO:0000259" key="22">
    <source>
        <dbReference type="PROSITE" id="PS50112"/>
    </source>
</evidence>
<dbReference type="InterPro" id="IPR004358">
    <property type="entry name" value="Sig_transdc_His_kin-like_C"/>
</dbReference>
<keyword evidence="10" id="KW-0418">Kinase</keyword>
<dbReference type="CDD" id="cd00082">
    <property type="entry name" value="HisKA"/>
    <property type="match status" value="1"/>
</dbReference>
<evidence type="ECO:0000256" key="16">
    <source>
        <dbReference type="ARBA" id="ARBA00074306"/>
    </source>
</evidence>
<organism evidence="25 26">
    <name type="scientific">Limnoraphis robusta CS-951</name>
    <dbReference type="NCBI Taxonomy" id="1637645"/>
    <lineage>
        <taxon>Bacteria</taxon>
        <taxon>Bacillati</taxon>
        <taxon>Cyanobacteriota</taxon>
        <taxon>Cyanophyceae</taxon>
        <taxon>Oscillatoriophycideae</taxon>
        <taxon>Oscillatoriales</taxon>
        <taxon>Sirenicapillariaceae</taxon>
        <taxon>Limnoraphis</taxon>
    </lineage>
</organism>
<evidence type="ECO:0000256" key="10">
    <source>
        <dbReference type="ARBA" id="ARBA00022777"/>
    </source>
</evidence>
<dbReference type="SUPFAM" id="SSF103190">
    <property type="entry name" value="Sensory domain-like"/>
    <property type="match status" value="1"/>
</dbReference>
<feature type="domain" description="Response regulatory" evidence="21">
    <location>
        <begin position="845"/>
        <end position="961"/>
    </location>
</feature>
<dbReference type="Pfam" id="PF02743">
    <property type="entry name" value="dCache_1"/>
    <property type="match status" value="1"/>
</dbReference>
<dbReference type="Gene3D" id="3.30.565.10">
    <property type="entry name" value="Histidine kinase-like ATPase, C-terminal domain"/>
    <property type="match status" value="1"/>
</dbReference>
<dbReference type="GO" id="GO:0005524">
    <property type="term" value="F:ATP binding"/>
    <property type="evidence" value="ECO:0007669"/>
    <property type="project" value="UniProtKB-KW"/>
</dbReference>
<dbReference type="PROSITE" id="PS50109">
    <property type="entry name" value="HIS_KIN"/>
    <property type="match status" value="1"/>
</dbReference>
<evidence type="ECO:0000256" key="2">
    <source>
        <dbReference type="ARBA" id="ARBA00004651"/>
    </source>
</evidence>
<dbReference type="Pfam" id="PF02518">
    <property type="entry name" value="HATPase_c"/>
    <property type="match status" value="1"/>
</dbReference>
<feature type="domain" description="Histidine kinase" evidence="20">
    <location>
        <begin position="601"/>
        <end position="819"/>
    </location>
</feature>
<dbReference type="FunFam" id="3.30.565.10:FF:000010">
    <property type="entry name" value="Sensor histidine kinase RcsC"/>
    <property type="match status" value="1"/>
</dbReference>
<dbReference type="Pfam" id="PF00072">
    <property type="entry name" value="Response_reg"/>
    <property type="match status" value="1"/>
</dbReference>
<dbReference type="Gene3D" id="1.10.287.130">
    <property type="match status" value="1"/>
</dbReference>
<dbReference type="InterPro" id="IPR003660">
    <property type="entry name" value="HAMP_dom"/>
</dbReference>
<evidence type="ECO:0000256" key="9">
    <source>
        <dbReference type="ARBA" id="ARBA00022741"/>
    </source>
</evidence>
<dbReference type="Gene3D" id="3.40.50.2300">
    <property type="match status" value="1"/>
</dbReference>
<dbReference type="CDD" id="cd17546">
    <property type="entry name" value="REC_hyHK_CKI1_RcsC-like"/>
    <property type="match status" value="1"/>
</dbReference>
<evidence type="ECO:0000259" key="23">
    <source>
        <dbReference type="PROSITE" id="PS50113"/>
    </source>
</evidence>
<evidence type="ECO:0000256" key="12">
    <source>
        <dbReference type="ARBA" id="ARBA00022989"/>
    </source>
</evidence>
<dbReference type="SMART" id="SM00304">
    <property type="entry name" value="HAMP"/>
    <property type="match status" value="1"/>
</dbReference>
<comment type="subcellular location">
    <subcellularLocation>
        <location evidence="2">Cell membrane</location>
        <topology evidence="2">Multi-pass membrane protein</topology>
    </subcellularLocation>
</comment>
<evidence type="ECO:0000256" key="8">
    <source>
        <dbReference type="ARBA" id="ARBA00022692"/>
    </source>
</evidence>
<dbReference type="Pfam" id="PF13426">
    <property type="entry name" value="PAS_9"/>
    <property type="match status" value="1"/>
</dbReference>
<dbReference type="CDD" id="cd00130">
    <property type="entry name" value="PAS"/>
    <property type="match status" value="1"/>
</dbReference>
<feature type="domain" description="PAS" evidence="22">
    <location>
        <begin position="452"/>
        <end position="519"/>
    </location>
</feature>
<dbReference type="Gene3D" id="6.10.340.10">
    <property type="match status" value="1"/>
</dbReference>
<keyword evidence="7" id="KW-0808">Transferase</keyword>
<feature type="coiled-coil region" evidence="18">
    <location>
        <begin position="567"/>
        <end position="594"/>
    </location>
</feature>
<evidence type="ECO:0000256" key="13">
    <source>
        <dbReference type="ARBA" id="ARBA00023012"/>
    </source>
</evidence>
<dbReference type="SUPFAM" id="SSF47384">
    <property type="entry name" value="Homodimeric domain of signal transducing histidine kinase"/>
    <property type="match status" value="1"/>
</dbReference>
<dbReference type="PATRIC" id="fig|1637645.4.peg.1262"/>
<evidence type="ECO:0000313" key="26">
    <source>
        <dbReference type="Proteomes" id="UP000033607"/>
    </source>
</evidence>
<dbReference type="CDD" id="cd12913">
    <property type="entry name" value="PDC1_MCP_like"/>
    <property type="match status" value="1"/>
</dbReference>
<name>A0A0F5YM00_9CYAN</name>
<dbReference type="PROSITE" id="PS50113">
    <property type="entry name" value="PAC"/>
    <property type="match status" value="1"/>
</dbReference>
<feature type="transmembrane region" description="Helical" evidence="19">
    <location>
        <begin position="357"/>
        <end position="375"/>
    </location>
</feature>
<evidence type="ECO:0000256" key="4">
    <source>
        <dbReference type="ARBA" id="ARBA00012438"/>
    </source>
</evidence>
<dbReference type="SMART" id="SM00448">
    <property type="entry name" value="REC"/>
    <property type="match status" value="1"/>
</dbReference>
<evidence type="ECO:0000256" key="15">
    <source>
        <dbReference type="ARBA" id="ARBA00023306"/>
    </source>
</evidence>
<sequence length="1049" mass="118522">MVTPRILSLNSLISKLFGQVSLRTLLTVPFVLQMLAIVGLTGYLSWLNGEKAVNKLVNQLQDEVSDRIEQKLYSFLETPKLVTEINEKAVLSGELDLQNTSELQRRILQQIQIFDTVNFIQFGTAQGNYMGIARHQDKFLSIDIKDQTTKGLIYTYAIDEQGKLGKRLKASTIPYNPVVRPWYQAALKAGKQTWTEIYNGFDNTGLSLTFVHPIKNNQNQIIGVTGADVSFQEFNEFLRQQKIGKYGKIFIIDRQGFLIASSTLEDVFTLQDNKAVQMKAANSGDSLITATVEHLVKNFNDFNKIKSPHQLKFIHKGKEEFLQVVPFTDEFGLNWLIVVVVPEADFMEQIQANTRTTILLCLGALGIAITLGMITSRQLTQPIIQLSKVAQGLSGGNWNQTLENNPVKEFNILATAFNQMSQQLQKSYHKLEQYSHNLEQKVTENTHQLKQSEQKFSKAFRNTPNPIIINRLSDRSYFDVNESFCQLTGYSHEEILGKNSLNLNLWVSQEDYDKFYQTLAEQGELRNYELDFRTKSGEIRTALLSADFIEINGEQYLLSTSNDITDRKQVEAQLQAQNIELETARKNADAANRAKSTFLANMSHELRTPLNAILGFSQLMAKNPIFATASKELEIINRSGEHLLSLINDLLDLSKIEAGKIALDEKSFDLYFLLETLEEMLKIRAEAKQIKLFFERYDIPQYIKADEKKLRQVLINLIGNAIKFTDKGSVTLRVRSQNFQQPNTLIFEVEDTGAGIAPEEIDQLFDAFVQTSAGRQSQQGTGLGLSISRKFIQLMGGDISVSSQLGKGSLFQFNIQLKTVKADEVVIPKPKNKVIALAADQPQYRILVVDEIPENRLLVRQLLQPLGFNVFEAENGLEAITQWEQYSPHLIWMDIRMPVMDGYQATQHIKAKPAGKNTIIIALTASALSQDEQAIFAAGCDDILHKPFQPLELLEKIATHLGVRYIYETPDITSQSSVSLVEITPETLKIMPLEWLEQLHQAAVRGDDAWMNNLITQIPESHAELAATLTTIIEDFRFDKITAITEHLV</sequence>
<dbReference type="PANTHER" id="PTHR43047">
    <property type="entry name" value="TWO-COMPONENT HISTIDINE PROTEIN KINASE"/>
    <property type="match status" value="1"/>
</dbReference>
<evidence type="ECO:0000256" key="14">
    <source>
        <dbReference type="ARBA" id="ARBA00023136"/>
    </source>
</evidence>
<evidence type="ECO:0000256" key="6">
    <source>
        <dbReference type="ARBA" id="ARBA00022553"/>
    </source>
</evidence>
<dbReference type="PRINTS" id="PR00344">
    <property type="entry name" value="BCTRLSENSOR"/>
</dbReference>
<dbReference type="SMART" id="SM00091">
    <property type="entry name" value="PAS"/>
    <property type="match status" value="1"/>
</dbReference>
<keyword evidence="8 19" id="KW-0812">Transmembrane</keyword>
<evidence type="ECO:0000256" key="11">
    <source>
        <dbReference type="ARBA" id="ARBA00022840"/>
    </source>
</evidence>
<dbReference type="InterPro" id="IPR035965">
    <property type="entry name" value="PAS-like_dom_sf"/>
</dbReference>
<feature type="domain" description="PAC" evidence="23">
    <location>
        <begin position="526"/>
        <end position="576"/>
    </location>
</feature>
<dbReference type="Pfam" id="PF00672">
    <property type="entry name" value="HAMP"/>
    <property type="match status" value="1"/>
</dbReference>
<comment type="similarity">
    <text evidence="3">In the N-terminal section; belongs to the phytochrome family.</text>
</comment>
<keyword evidence="12 19" id="KW-1133">Transmembrane helix</keyword>
<dbReference type="PROSITE" id="PS50885">
    <property type="entry name" value="HAMP"/>
    <property type="match status" value="1"/>
</dbReference>
<dbReference type="AlphaFoldDB" id="A0A0F5YM00"/>
<dbReference type="InterPro" id="IPR000014">
    <property type="entry name" value="PAS"/>
</dbReference>
<keyword evidence="5" id="KW-1003">Cell membrane</keyword>
<feature type="domain" description="HAMP" evidence="24">
    <location>
        <begin position="377"/>
        <end position="429"/>
    </location>
</feature>
<evidence type="ECO:0000256" key="18">
    <source>
        <dbReference type="SAM" id="Coils"/>
    </source>
</evidence>
<dbReference type="SMART" id="SM00387">
    <property type="entry name" value="HATPase_c"/>
    <property type="match status" value="1"/>
</dbReference>
<dbReference type="SUPFAM" id="SSF52172">
    <property type="entry name" value="CheY-like"/>
    <property type="match status" value="1"/>
</dbReference>
<dbReference type="PROSITE" id="PS50110">
    <property type="entry name" value="RESPONSE_REGULATORY"/>
    <property type="match status" value="1"/>
</dbReference>
<dbReference type="CDD" id="cd16922">
    <property type="entry name" value="HATPase_EvgS-ArcB-TorS-like"/>
    <property type="match status" value="1"/>
</dbReference>
<dbReference type="OrthoDB" id="567946at2"/>
<keyword evidence="14 19" id="KW-0472">Membrane</keyword>
<evidence type="ECO:0000313" key="25">
    <source>
        <dbReference type="EMBL" id="KKD39667.1"/>
    </source>
</evidence>
<proteinExistence type="inferred from homology"/>
<feature type="modified residue" description="4-aspartylphosphate" evidence="17">
    <location>
        <position position="894"/>
    </location>
</feature>
<comment type="catalytic activity">
    <reaction evidence="1">
        <text>ATP + protein L-histidine = ADP + protein N-phospho-L-histidine.</text>
        <dbReference type="EC" id="2.7.13.3"/>
    </reaction>
</comment>
<dbReference type="InterPro" id="IPR029151">
    <property type="entry name" value="Sensor-like_sf"/>
</dbReference>
<dbReference type="PROSITE" id="PS50112">
    <property type="entry name" value="PAS"/>
    <property type="match status" value="1"/>
</dbReference>
<dbReference type="SMART" id="SM00388">
    <property type="entry name" value="HisKA"/>
    <property type="match status" value="1"/>
</dbReference>
<dbReference type="InterPro" id="IPR011006">
    <property type="entry name" value="CheY-like_superfamily"/>
</dbReference>
<gene>
    <name evidence="25" type="ORF">WN50_02045</name>
</gene>
<dbReference type="Pfam" id="PF00512">
    <property type="entry name" value="HisKA"/>
    <property type="match status" value="1"/>
</dbReference>
<dbReference type="EC" id="2.7.13.3" evidence="4"/>
<keyword evidence="13" id="KW-0902">Two-component regulatory system</keyword>
<dbReference type="Proteomes" id="UP000033607">
    <property type="component" value="Unassembled WGS sequence"/>
</dbReference>
<evidence type="ECO:0000259" key="20">
    <source>
        <dbReference type="PROSITE" id="PS50109"/>
    </source>
</evidence>
<feature type="transmembrane region" description="Helical" evidence="19">
    <location>
        <begin position="20"/>
        <end position="46"/>
    </location>
</feature>
<dbReference type="InterPro" id="IPR005467">
    <property type="entry name" value="His_kinase_dom"/>
</dbReference>
<dbReference type="CDD" id="cd06225">
    <property type="entry name" value="HAMP"/>
    <property type="match status" value="1"/>
</dbReference>
<dbReference type="InterPro" id="IPR003594">
    <property type="entry name" value="HATPase_dom"/>
</dbReference>
<keyword evidence="18" id="KW-0175">Coiled coil</keyword>
<dbReference type="InterPro" id="IPR000700">
    <property type="entry name" value="PAS-assoc_C"/>
</dbReference>
<dbReference type="NCBIfam" id="TIGR00229">
    <property type="entry name" value="sensory_box"/>
    <property type="match status" value="1"/>
</dbReference>
<keyword evidence="15" id="KW-0131">Cell cycle</keyword>
<keyword evidence="9" id="KW-0547">Nucleotide-binding</keyword>
<dbReference type="FunFam" id="1.10.287.130:FF:000038">
    <property type="entry name" value="Sensory transduction histidine kinase"/>
    <property type="match status" value="1"/>
</dbReference>
<dbReference type="GO" id="GO:0005886">
    <property type="term" value="C:plasma membrane"/>
    <property type="evidence" value="ECO:0007669"/>
    <property type="project" value="UniProtKB-SubCell"/>
</dbReference>
<dbReference type="SUPFAM" id="SSF55785">
    <property type="entry name" value="PYP-like sensor domain (PAS domain)"/>
    <property type="match status" value="1"/>
</dbReference>
<dbReference type="EMBL" id="LATL02000068">
    <property type="protein sequence ID" value="KKD39667.1"/>
    <property type="molecule type" value="Genomic_DNA"/>
</dbReference>
<protein>
    <recommendedName>
        <fullName evidence="16">Circadian input-output histidine kinase CikA</fullName>
        <ecNumber evidence="4">2.7.13.3</ecNumber>
    </recommendedName>
</protein>
<evidence type="ECO:0000259" key="24">
    <source>
        <dbReference type="PROSITE" id="PS50885"/>
    </source>
</evidence>
<dbReference type="Gene3D" id="3.30.450.20">
    <property type="entry name" value="PAS domain"/>
    <property type="match status" value="2"/>
</dbReference>
<reference evidence="25 26" key="1">
    <citation type="submission" date="2015-06" db="EMBL/GenBank/DDBJ databases">
        <title>Draft genome assembly of filamentous brackish cyanobacterium Limnoraphis robusta strain CS-951.</title>
        <authorList>
            <person name="Willis A."/>
            <person name="Parks M."/>
            <person name="Burford M.A."/>
        </authorList>
    </citation>
    <scope>NUCLEOTIDE SEQUENCE [LARGE SCALE GENOMIC DNA]</scope>
    <source>
        <strain evidence="25 26">CS-951</strain>
    </source>
</reference>
<evidence type="ECO:0000256" key="17">
    <source>
        <dbReference type="PROSITE-ProRule" id="PRU00169"/>
    </source>
</evidence>
<comment type="caution">
    <text evidence="25">The sequence shown here is derived from an EMBL/GenBank/DDBJ whole genome shotgun (WGS) entry which is preliminary data.</text>
</comment>
<dbReference type="SUPFAM" id="SSF158472">
    <property type="entry name" value="HAMP domain-like"/>
    <property type="match status" value="1"/>
</dbReference>
<evidence type="ECO:0000256" key="7">
    <source>
        <dbReference type="ARBA" id="ARBA00022679"/>
    </source>
</evidence>
<dbReference type="InterPro" id="IPR036097">
    <property type="entry name" value="HisK_dim/P_sf"/>
</dbReference>
<keyword evidence="6 17" id="KW-0597">Phosphoprotein</keyword>
<dbReference type="GO" id="GO:0000155">
    <property type="term" value="F:phosphorelay sensor kinase activity"/>
    <property type="evidence" value="ECO:0007669"/>
    <property type="project" value="InterPro"/>
</dbReference>
<keyword evidence="11" id="KW-0067">ATP-binding</keyword>
<dbReference type="SUPFAM" id="SSF55874">
    <property type="entry name" value="ATPase domain of HSP90 chaperone/DNA topoisomerase II/histidine kinase"/>
    <property type="match status" value="1"/>
</dbReference>
<evidence type="ECO:0000256" key="19">
    <source>
        <dbReference type="SAM" id="Phobius"/>
    </source>
</evidence>
<accession>A0A0F5YM00</accession>
<dbReference type="InterPro" id="IPR001789">
    <property type="entry name" value="Sig_transdc_resp-reg_receiver"/>
</dbReference>
<evidence type="ECO:0000256" key="1">
    <source>
        <dbReference type="ARBA" id="ARBA00000085"/>
    </source>
</evidence>
<evidence type="ECO:0000256" key="5">
    <source>
        <dbReference type="ARBA" id="ARBA00022475"/>
    </source>
</evidence>
<dbReference type="InterPro" id="IPR003661">
    <property type="entry name" value="HisK_dim/P_dom"/>
</dbReference>
<feature type="coiled-coil region" evidence="18">
    <location>
        <begin position="421"/>
        <end position="455"/>
    </location>
</feature>
<dbReference type="InterPro" id="IPR033479">
    <property type="entry name" value="dCache_1"/>
</dbReference>